<organism evidence="1 2">
    <name type="scientific">Anaeramoeba flamelloides</name>
    <dbReference type="NCBI Taxonomy" id="1746091"/>
    <lineage>
        <taxon>Eukaryota</taxon>
        <taxon>Metamonada</taxon>
        <taxon>Anaeramoebidae</taxon>
        <taxon>Anaeramoeba</taxon>
    </lineage>
</organism>
<proteinExistence type="predicted"/>
<accession>A0AAV7YZL0</accession>
<dbReference type="SUPFAM" id="SSF48371">
    <property type="entry name" value="ARM repeat"/>
    <property type="match status" value="1"/>
</dbReference>
<reference evidence="1" key="1">
    <citation type="submission" date="2022-08" db="EMBL/GenBank/DDBJ databases">
        <title>Novel sulphate-reducing endosymbionts in the free-living metamonad Anaeramoeba.</title>
        <authorList>
            <person name="Jerlstrom-Hultqvist J."/>
            <person name="Cepicka I."/>
            <person name="Gallot-Lavallee L."/>
            <person name="Salas-Leiva D."/>
            <person name="Curtis B.A."/>
            <person name="Zahonova K."/>
            <person name="Pipaliya S."/>
            <person name="Dacks J."/>
            <person name="Roger A.J."/>
        </authorList>
    </citation>
    <scope>NUCLEOTIDE SEQUENCE</scope>
    <source>
        <strain evidence="1">Busselton2</strain>
    </source>
</reference>
<dbReference type="Gene3D" id="1.25.10.10">
    <property type="entry name" value="Leucine-rich Repeat Variant"/>
    <property type="match status" value="1"/>
</dbReference>
<evidence type="ECO:0000313" key="1">
    <source>
        <dbReference type="EMBL" id="KAJ3434969.1"/>
    </source>
</evidence>
<dbReference type="InterPro" id="IPR011989">
    <property type="entry name" value="ARM-like"/>
</dbReference>
<name>A0AAV7YZL0_9EUKA</name>
<evidence type="ECO:0000313" key="2">
    <source>
        <dbReference type="Proteomes" id="UP001146793"/>
    </source>
</evidence>
<dbReference type="EMBL" id="JANTQA010000042">
    <property type="protein sequence ID" value="KAJ3434969.1"/>
    <property type="molecule type" value="Genomic_DNA"/>
</dbReference>
<dbReference type="AlphaFoldDB" id="A0AAV7YZL0"/>
<gene>
    <name evidence="1" type="ORF">M0812_02097</name>
</gene>
<comment type="caution">
    <text evidence="1">The sequence shown here is derived from an EMBL/GenBank/DDBJ whole genome shotgun (WGS) entry which is preliminary data.</text>
</comment>
<dbReference type="Proteomes" id="UP001146793">
    <property type="component" value="Unassembled WGS sequence"/>
</dbReference>
<protein>
    <submittedName>
        <fullName evidence="1">Armadillo repeat-containing protein 4 armc4</fullName>
    </submittedName>
</protein>
<dbReference type="InterPro" id="IPR016024">
    <property type="entry name" value="ARM-type_fold"/>
</dbReference>
<sequence>MVNIEIIFSGFQESLEIIKNNLDNIVLINNPIIIINNYALDEQNVKEILNSGALDLQVQVIDAHINNPKFLEKPVWAINNCAFFDPIKLYLGKKLQTFGVLINLLQTHKTERELTLKCLSALWKLTSHKENFQEISDQEVVTEIIGQMRF</sequence>